<reference evidence="6" key="2">
    <citation type="journal article" date="2021" name="PeerJ">
        <title>Extensive microbial diversity within the chicken gut microbiome revealed by metagenomics and culture.</title>
        <authorList>
            <person name="Gilroy R."/>
            <person name="Ravi A."/>
            <person name="Getino M."/>
            <person name="Pursley I."/>
            <person name="Horton D.L."/>
            <person name="Alikhan N.F."/>
            <person name="Baker D."/>
            <person name="Gharbi K."/>
            <person name="Hall N."/>
            <person name="Watson M."/>
            <person name="Adriaenssens E.M."/>
            <person name="Foster-Nyarko E."/>
            <person name="Jarju S."/>
            <person name="Secka A."/>
            <person name="Antonio M."/>
            <person name="Oren A."/>
            <person name="Chaudhuri R.R."/>
            <person name="La Ragione R."/>
            <person name="Hildebrand F."/>
            <person name="Pallen M.J."/>
        </authorList>
    </citation>
    <scope>NUCLEOTIDE SEQUENCE</scope>
    <source>
        <strain evidence="6">CHK189-12415</strain>
    </source>
</reference>
<dbReference type="CDD" id="cd12797">
    <property type="entry name" value="M23_peptidase"/>
    <property type="match status" value="1"/>
</dbReference>
<gene>
    <name evidence="6" type="ORF">IAB37_02100</name>
</gene>
<reference evidence="6" key="1">
    <citation type="submission" date="2020-10" db="EMBL/GenBank/DDBJ databases">
        <authorList>
            <person name="Gilroy R."/>
        </authorList>
    </citation>
    <scope>NUCLEOTIDE SEQUENCE</scope>
    <source>
        <strain evidence="6">CHK189-12415</strain>
    </source>
</reference>
<dbReference type="InterPro" id="IPR057309">
    <property type="entry name" value="PcsB_CC"/>
</dbReference>
<feature type="domain" description="Peptidoglycan hydrolase PcsB coiled-coil" evidence="5">
    <location>
        <begin position="33"/>
        <end position="104"/>
    </location>
</feature>
<feature type="coiled-coil region" evidence="2">
    <location>
        <begin position="93"/>
        <end position="183"/>
    </location>
</feature>
<protein>
    <submittedName>
        <fullName evidence="6">Peptidoglycan DD-metalloendopeptidase family protein</fullName>
    </submittedName>
</protein>
<feature type="domain" description="M23ase beta-sheet core" evidence="4">
    <location>
        <begin position="244"/>
        <end position="339"/>
    </location>
</feature>
<evidence type="ECO:0000259" key="5">
    <source>
        <dbReference type="Pfam" id="PF24568"/>
    </source>
</evidence>
<dbReference type="GO" id="GO:0004222">
    <property type="term" value="F:metalloendopeptidase activity"/>
    <property type="evidence" value="ECO:0007669"/>
    <property type="project" value="TreeGrafter"/>
</dbReference>
<sequence length="345" mass="37739">MDEQISTLEGQIEDKNNEIDQLEGNIDQLEEDIAAKQVEIDDTYEIFKTRMVALYQAGETSSLAMLLSSDSFSDFVTNIQLMQAVSKSDEELVDTLRSQKEEQEVQKQAVEEYKVEVETALEEIKADEEAIILQREEQRIAQSNLEVAYSESETAQEDLEALQAQYENDLEGMLAEEAAVEAELQDFYAEQARQQAAAQQNNSSSSSGSSSNVIADTGDLSFRWPLPGYSYISSPFGSRWGGWHTGIDISGGGVYGASIVAAESGTVIMAQWYSTYGNCVIVDHGGGYSTLYAHMSQIGCNVGDYVTKGQTVGYVGSTGNSTGPHLHFEVRVNGTAQNPQNYVSA</sequence>
<evidence type="ECO:0000259" key="4">
    <source>
        <dbReference type="Pfam" id="PF01551"/>
    </source>
</evidence>
<proteinExistence type="predicted"/>
<dbReference type="AlphaFoldDB" id="A0A9D1J4Q5"/>
<dbReference type="InterPro" id="IPR011055">
    <property type="entry name" value="Dup_hybrid_motif"/>
</dbReference>
<dbReference type="PANTHER" id="PTHR21666">
    <property type="entry name" value="PEPTIDASE-RELATED"/>
    <property type="match status" value="1"/>
</dbReference>
<dbReference type="Proteomes" id="UP000824241">
    <property type="component" value="Unassembled WGS sequence"/>
</dbReference>
<evidence type="ECO:0000313" key="7">
    <source>
        <dbReference type="Proteomes" id="UP000824241"/>
    </source>
</evidence>
<comment type="caution">
    <text evidence="6">The sequence shown here is derived from an EMBL/GenBank/DDBJ whole genome shotgun (WGS) entry which is preliminary data.</text>
</comment>
<dbReference type="Gene3D" id="2.70.70.10">
    <property type="entry name" value="Glucose Permease (Domain IIA)"/>
    <property type="match status" value="1"/>
</dbReference>
<dbReference type="InterPro" id="IPR050570">
    <property type="entry name" value="Cell_wall_metabolism_enzyme"/>
</dbReference>
<dbReference type="EMBL" id="DVHA01000071">
    <property type="protein sequence ID" value="HIR60354.1"/>
    <property type="molecule type" value="Genomic_DNA"/>
</dbReference>
<evidence type="ECO:0000313" key="6">
    <source>
        <dbReference type="EMBL" id="HIR60354.1"/>
    </source>
</evidence>
<organism evidence="6 7">
    <name type="scientific">Candidatus Faecivivens stercoravium</name>
    <dbReference type="NCBI Taxonomy" id="2840803"/>
    <lineage>
        <taxon>Bacteria</taxon>
        <taxon>Bacillati</taxon>
        <taxon>Bacillota</taxon>
        <taxon>Clostridia</taxon>
        <taxon>Eubacteriales</taxon>
        <taxon>Oscillospiraceae</taxon>
        <taxon>Oscillospiraceae incertae sedis</taxon>
        <taxon>Candidatus Faecivivens</taxon>
    </lineage>
</organism>
<dbReference type="Gene3D" id="6.10.250.3150">
    <property type="match status" value="1"/>
</dbReference>
<feature type="region of interest" description="Disordered" evidence="3">
    <location>
        <begin position="193"/>
        <end position="212"/>
    </location>
</feature>
<keyword evidence="2" id="KW-0175">Coiled coil</keyword>
<dbReference type="PANTHER" id="PTHR21666:SF289">
    <property type="entry name" value="L-ALA--D-GLU ENDOPEPTIDASE"/>
    <property type="match status" value="1"/>
</dbReference>
<feature type="coiled-coil region" evidence="2">
    <location>
        <begin position="5"/>
        <end position="46"/>
    </location>
</feature>
<dbReference type="Pfam" id="PF01551">
    <property type="entry name" value="Peptidase_M23"/>
    <property type="match status" value="1"/>
</dbReference>
<keyword evidence="1" id="KW-0732">Signal</keyword>
<evidence type="ECO:0000256" key="3">
    <source>
        <dbReference type="SAM" id="MobiDB-lite"/>
    </source>
</evidence>
<dbReference type="InterPro" id="IPR016047">
    <property type="entry name" value="M23ase_b-sheet_dom"/>
</dbReference>
<dbReference type="SUPFAM" id="SSF51261">
    <property type="entry name" value="Duplicated hybrid motif"/>
    <property type="match status" value="1"/>
</dbReference>
<dbReference type="Pfam" id="PF24568">
    <property type="entry name" value="CC_PcsB"/>
    <property type="match status" value="1"/>
</dbReference>
<evidence type="ECO:0000256" key="2">
    <source>
        <dbReference type="SAM" id="Coils"/>
    </source>
</evidence>
<evidence type="ECO:0000256" key="1">
    <source>
        <dbReference type="ARBA" id="ARBA00022729"/>
    </source>
</evidence>
<name>A0A9D1J4Q5_9FIRM</name>
<accession>A0A9D1J4Q5</accession>